<feature type="compositionally biased region" description="Basic and acidic residues" evidence="1">
    <location>
        <begin position="531"/>
        <end position="547"/>
    </location>
</feature>
<feature type="compositionally biased region" description="Basic and acidic residues" evidence="1">
    <location>
        <begin position="23"/>
        <end position="36"/>
    </location>
</feature>
<evidence type="ECO:0000256" key="1">
    <source>
        <dbReference type="SAM" id="MobiDB-lite"/>
    </source>
</evidence>
<reference evidence="2" key="1">
    <citation type="submission" date="2020-04" db="EMBL/GenBank/DDBJ databases">
        <title>Genome Assembly and Annotation of Botryosphaeria dothidea sdau 11-99, a Latent Pathogen of Apple Fruit Ring Rot in China.</title>
        <authorList>
            <person name="Yu C."/>
            <person name="Diao Y."/>
            <person name="Lu Q."/>
            <person name="Zhao J."/>
            <person name="Cui S."/>
            <person name="Peng C."/>
            <person name="He B."/>
            <person name="Liu H."/>
        </authorList>
    </citation>
    <scope>NUCLEOTIDE SEQUENCE [LARGE SCALE GENOMIC DNA]</scope>
    <source>
        <strain evidence="2">Sdau11-99</strain>
    </source>
</reference>
<evidence type="ECO:0000313" key="3">
    <source>
        <dbReference type="Proteomes" id="UP000572817"/>
    </source>
</evidence>
<dbReference type="OrthoDB" id="5423707at2759"/>
<dbReference type="InterPro" id="IPR013268">
    <property type="entry name" value="UTP16"/>
</dbReference>
<protein>
    <submittedName>
        <fullName evidence="2">U3 snoRNA associated</fullName>
    </submittedName>
</protein>
<sequence length="555" mass="60274">MFSRVLDNARALLSRSPSSSSIRDPDDHPSDQDREPSPTPTDTMVTTRRGADTQSPQVASATRATRKRFNDDSATSTPIRNTKKRRSNSAEEQSSQEEDVSKLDLTKDSTAEDSALDVSTPVRRSVRGRPRRGTNASQDATPETPVAEKKDEQPQAEDTRMATPDDDASVYGTPAGEDTPSVYATPATNLRSGLRSAACPCPNSPSLTPRPRTRGARSTPSRPSRLASSQTVEAEDEEATPKAESRTVEEAKGETPEAEVPKEEAIKTEELTEEAPQAAEKQLQEETAKAAEPKAGKSKAEEPAPISKKTHIRFGSEDPPVMPEPAPEPPRKEIPSSSFEEEGDSDDDAPEAVTASSAREQARAAEQETAKAIEKQDNEAKRKRQEREARLREQAAAAKKRKQEYEPKQIPADVASSATIQASDPDALRKLSRPSFDPSNLPALLPDDILAAAPEVRPATPESDDEQTGAATSKKEIVNKHLKFLDEKPPKDVKKGPVKVRVLEKGNKLLPPKVSNSGTKSVRDQWLQGRKAKEGKKGSFGGLERKKLGGGFLRK</sequence>
<feature type="compositionally biased region" description="Basic and acidic residues" evidence="1">
    <location>
        <begin position="360"/>
        <end position="393"/>
    </location>
</feature>
<proteinExistence type="predicted"/>
<feature type="compositionally biased region" description="Basic and acidic residues" evidence="1">
    <location>
        <begin position="99"/>
        <end position="110"/>
    </location>
</feature>
<comment type="caution">
    <text evidence="2">The sequence shown here is derived from an EMBL/GenBank/DDBJ whole genome shotgun (WGS) entry which is preliminary data.</text>
</comment>
<feature type="region of interest" description="Disordered" evidence="1">
    <location>
        <begin position="503"/>
        <end position="555"/>
    </location>
</feature>
<dbReference type="GO" id="GO:0030515">
    <property type="term" value="F:snoRNA binding"/>
    <property type="evidence" value="ECO:0007669"/>
    <property type="project" value="InterPro"/>
</dbReference>
<feature type="compositionally biased region" description="Polar residues" evidence="1">
    <location>
        <begin position="40"/>
        <end position="63"/>
    </location>
</feature>
<dbReference type="EMBL" id="WWBZ02000073">
    <property type="protein sequence ID" value="KAF4301778.1"/>
    <property type="molecule type" value="Genomic_DNA"/>
</dbReference>
<feature type="compositionally biased region" description="Basic and acidic residues" evidence="1">
    <location>
        <begin position="146"/>
        <end position="160"/>
    </location>
</feature>
<accession>A0A8H4IKN0</accession>
<feature type="compositionally biased region" description="Basic and acidic residues" evidence="1">
    <location>
        <begin position="239"/>
        <end position="270"/>
    </location>
</feature>
<dbReference type="Proteomes" id="UP000572817">
    <property type="component" value="Unassembled WGS sequence"/>
</dbReference>
<dbReference type="AlphaFoldDB" id="A0A8H4IKN0"/>
<feature type="compositionally biased region" description="Polar residues" evidence="1">
    <location>
        <begin position="216"/>
        <end position="232"/>
    </location>
</feature>
<feature type="region of interest" description="Disordered" evidence="1">
    <location>
        <begin position="1"/>
        <end position="474"/>
    </location>
</feature>
<organism evidence="2 3">
    <name type="scientific">Botryosphaeria dothidea</name>
    <dbReference type="NCBI Taxonomy" id="55169"/>
    <lineage>
        <taxon>Eukaryota</taxon>
        <taxon>Fungi</taxon>
        <taxon>Dikarya</taxon>
        <taxon>Ascomycota</taxon>
        <taxon>Pezizomycotina</taxon>
        <taxon>Dothideomycetes</taxon>
        <taxon>Dothideomycetes incertae sedis</taxon>
        <taxon>Botryosphaeriales</taxon>
        <taxon>Botryosphaeriaceae</taxon>
        <taxon>Botryosphaeria</taxon>
    </lineage>
</organism>
<feature type="compositionally biased region" description="Low complexity" evidence="1">
    <location>
        <begin position="441"/>
        <end position="454"/>
    </location>
</feature>
<name>A0A8H4IKN0_9PEZI</name>
<gene>
    <name evidence="2" type="ORF">GTA08_BOTSDO09741</name>
</gene>
<dbReference type="Pfam" id="PF08297">
    <property type="entry name" value="U3_snoRNA_assoc"/>
    <property type="match status" value="1"/>
</dbReference>
<evidence type="ECO:0000313" key="2">
    <source>
        <dbReference type="EMBL" id="KAF4301778.1"/>
    </source>
</evidence>
<dbReference type="GO" id="GO:0006364">
    <property type="term" value="P:rRNA processing"/>
    <property type="evidence" value="ECO:0007669"/>
    <property type="project" value="InterPro"/>
</dbReference>
<keyword evidence="3" id="KW-1185">Reference proteome</keyword>
<feature type="compositionally biased region" description="Acidic residues" evidence="1">
    <location>
        <begin position="339"/>
        <end position="350"/>
    </location>
</feature>
<feature type="compositionally biased region" description="Basic and acidic residues" evidence="1">
    <location>
        <begin position="282"/>
        <end position="302"/>
    </location>
</feature>